<name>D5E6L4_METMS</name>
<dbReference type="Pfam" id="PF09851">
    <property type="entry name" value="SHOCT"/>
    <property type="match status" value="1"/>
</dbReference>
<dbReference type="KEGG" id="mmh:Mmah_1301"/>
<keyword evidence="4" id="KW-1185">Reference proteome</keyword>
<dbReference type="Proteomes" id="UP000001059">
    <property type="component" value="Chromosome"/>
</dbReference>
<proteinExistence type="predicted"/>
<evidence type="ECO:0000256" key="1">
    <source>
        <dbReference type="SAM" id="Phobius"/>
    </source>
</evidence>
<keyword evidence="1" id="KW-1133">Transmembrane helix</keyword>
<feature type="transmembrane region" description="Helical" evidence="1">
    <location>
        <begin position="12"/>
        <end position="33"/>
    </location>
</feature>
<gene>
    <name evidence="3" type="ordered locus">Mmah_1301</name>
</gene>
<evidence type="ECO:0000313" key="4">
    <source>
        <dbReference type="Proteomes" id="UP000001059"/>
    </source>
</evidence>
<evidence type="ECO:0000259" key="2">
    <source>
        <dbReference type="Pfam" id="PF09851"/>
    </source>
</evidence>
<evidence type="ECO:0000313" key="3">
    <source>
        <dbReference type="EMBL" id="ADE36802.1"/>
    </source>
</evidence>
<feature type="domain" description="SHOCT" evidence="2">
    <location>
        <begin position="52"/>
        <end position="77"/>
    </location>
</feature>
<dbReference type="EMBL" id="CP001994">
    <property type="protein sequence ID" value="ADE36802.1"/>
    <property type="molecule type" value="Genomic_DNA"/>
</dbReference>
<dbReference type="GeneID" id="8983471"/>
<dbReference type="HOGENOM" id="CLU_159099_0_1_2"/>
<organism evidence="3 4">
    <name type="scientific">Methanohalophilus mahii (strain ATCC 35705 / DSM 5219 / SLP)</name>
    <dbReference type="NCBI Taxonomy" id="547558"/>
    <lineage>
        <taxon>Archaea</taxon>
        <taxon>Methanobacteriati</taxon>
        <taxon>Methanobacteriota</taxon>
        <taxon>Stenosarchaea group</taxon>
        <taxon>Methanomicrobia</taxon>
        <taxon>Methanosarcinales</taxon>
        <taxon>Methanosarcinaceae</taxon>
        <taxon>Methanohalophilus</taxon>
    </lineage>
</organism>
<keyword evidence="1" id="KW-0472">Membrane</keyword>
<dbReference type="InterPro" id="IPR018649">
    <property type="entry name" value="SHOCT"/>
</dbReference>
<dbReference type="AlphaFoldDB" id="D5E6L4"/>
<dbReference type="RefSeq" id="WP_013037744.1">
    <property type="nucleotide sequence ID" value="NC_014002.1"/>
</dbReference>
<keyword evidence="1" id="KW-0812">Transmembrane</keyword>
<protein>
    <recommendedName>
        <fullName evidence="2">SHOCT domain-containing protein</fullName>
    </recommendedName>
</protein>
<reference evidence="3 4" key="1">
    <citation type="submission" date="2010-03" db="EMBL/GenBank/DDBJ databases">
        <title>The complete genome of Methanohalophilus mahii DSM 5219.</title>
        <authorList>
            <consortium name="US DOE Joint Genome Institute (JGI-PGF)"/>
            <person name="Lucas S."/>
            <person name="Copeland A."/>
            <person name="Lapidus A."/>
            <person name="Glavina del Rio T."/>
            <person name="Dalin E."/>
            <person name="Tice H."/>
            <person name="Bruce D."/>
            <person name="Goodwin L."/>
            <person name="Pitluck S."/>
            <person name="Kyrpides N."/>
            <person name="Mavromatis K."/>
            <person name="Ivanova N."/>
            <person name="Lykidis A."/>
            <person name="Saunders E."/>
            <person name="Brettin T."/>
            <person name="Detter J.C."/>
            <person name="Han C."/>
            <person name="Land M."/>
            <person name="Hauser L."/>
            <person name="Markowitz V."/>
            <person name="Cheng J.-F."/>
            <person name="Hugenholtz P."/>
            <person name="Woyke T."/>
            <person name="Wu D."/>
            <person name="Spring S."/>
            <person name="Schneider S."/>
            <person name="Schroeder M."/>
            <person name="Klenk H.-P."/>
            <person name="Eisen J.A."/>
        </authorList>
    </citation>
    <scope>NUCLEOTIDE SEQUENCE [LARGE SCALE GENOMIC DNA]</scope>
    <source>
        <strain evidence="4">ATCC 35705 / DSM 5219 / SLP</strain>
    </source>
</reference>
<sequence>MDGYMGYYGFGYGHMLLGLLFWIFIIVGTIIVIKWFTDQNKNREEAKEEASALEVAKIRYAKGEITKEEFEEIKKDII</sequence>
<accession>D5E6L4</accession>